<dbReference type="GO" id="GO:0044206">
    <property type="term" value="P:UMP salvage"/>
    <property type="evidence" value="ECO:0007669"/>
    <property type="project" value="UniProtKB-UniPathway"/>
</dbReference>
<dbReference type="FunFam" id="3.40.50.300:FF:000339">
    <property type="entry name" value="Uridine kinase"/>
    <property type="match status" value="1"/>
</dbReference>
<dbReference type="PANTHER" id="PTHR10285">
    <property type="entry name" value="URIDINE KINASE"/>
    <property type="match status" value="1"/>
</dbReference>
<comment type="pathway">
    <text evidence="1">Pyrimidine metabolism; UMP biosynthesis via salvage pathway; UMP from uridine: step 1/1.</text>
</comment>
<feature type="domain" description="Phosphoribulokinase/uridine kinase" evidence="7">
    <location>
        <begin position="68"/>
        <end position="255"/>
    </location>
</feature>
<dbReference type="Pfam" id="PF00485">
    <property type="entry name" value="PRK"/>
    <property type="match status" value="1"/>
</dbReference>
<dbReference type="EC" id="2.7.1.48" evidence="3"/>
<keyword evidence="4" id="KW-0808">Transferase</keyword>
<dbReference type="EMBL" id="HBGS01055809">
    <property type="protein sequence ID" value="CAD9477480.1"/>
    <property type="molecule type" value="Transcribed_RNA"/>
</dbReference>
<accession>A0A7S2MDS8</accession>
<evidence type="ECO:0000256" key="1">
    <source>
        <dbReference type="ARBA" id="ARBA00004690"/>
    </source>
</evidence>
<evidence type="ECO:0000256" key="6">
    <source>
        <dbReference type="ARBA" id="ARBA00022777"/>
    </source>
</evidence>
<protein>
    <recommendedName>
        <fullName evidence="3">uridine/cytidine kinase</fullName>
        <ecNumber evidence="3">2.7.1.48</ecNumber>
    </recommendedName>
</protein>
<dbReference type="CDD" id="cd02023">
    <property type="entry name" value="UMPK"/>
    <property type="match status" value="1"/>
</dbReference>
<evidence type="ECO:0000313" key="8">
    <source>
        <dbReference type="EMBL" id="CAD9477480.1"/>
    </source>
</evidence>
<gene>
    <name evidence="8" type="ORF">DSPE1174_LOCUS29015</name>
</gene>
<dbReference type="NCBIfam" id="NF004018">
    <property type="entry name" value="PRK05480.1"/>
    <property type="match status" value="1"/>
</dbReference>
<dbReference type="SUPFAM" id="SSF52540">
    <property type="entry name" value="P-loop containing nucleoside triphosphate hydrolases"/>
    <property type="match status" value="1"/>
</dbReference>
<organism evidence="8">
    <name type="scientific">Octactis speculum</name>
    <dbReference type="NCBI Taxonomy" id="3111310"/>
    <lineage>
        <taxon>Eukaryota</taxon>
        <taxon>Sar</taxon>
        <taxon>Stramenopiles</taxon>
        <taxon>Ochrophyta</taxon>
        <taxon>Dictyochophyceae</taxon>
        <taxon>Dictyochales</taxon>
        <taxon>Dictyochaceae</taxon>
        <taxon>Octactis</taxon>
    </lineage>
</organism>
<dbReference type="UniPathway" id="UPA00574">
    <property type="reaction ID" value="UER00637"/>
</dbReference>
<evidence type="ECO:0000256" key="2">
    <source>
        <dbReference type="ARBA" id="ARBA00004784"/>
    </source>
</evidence>
<dbReference type="GO" id="GO:0004849">
    <property type="term" value="F:uridine kinase activity"/>
    <property type="evidence" value="ECO:0007669"/>
    <property type="project" value="UniProtKB-EC"/>
</dbReference>
<evidence type="ECO:0000256" key="5">
    <source>
        <dbReference type="ARBA" id="ARBA00022741"/>
    </source>
</evidence>
<dbReference type="InterPro" id="IPR006083">
    <property type="entry name" value="PRK/URK"/>
</dbReference>
<sequence>MLNSELKKLSGLTLLYTVYGFLPPMSHYSVLSSTTPSRRKQTITASLAGSWVQPIGASRLETCTPFFLGVAGGTASGKTCVVNRIVELLGHEGVAVISQDCYYRGLNEAEREDAANYNFDHPEAFNFDSISETLLALRQRSASVSVPQYDFTTHTQMPREYDTHVNSPAIVIFEGILALHSPAVRDLLDMKVFVDTDADVRLARRIKRDMADRGRDLDGILMQYERFVKPSFDAYCAPQRQYADVVLPRGLENQVGIQMVVENLRALLVSYEEEECGMAEKER</sequence>
<evidence type="ECO:0000259" key="7">
    <source>
        <dbReference type="Pfam" id="PF00485"/>
    </source>
</evidence>
<keyword evidence="6" id="KW-0418">Kinase</keyword>
<proteinExistence type="predicted"/>
<evidence type="ECO:0000256" key="4">
    <source>
        <dbReference type="ARBA" id="ARBA00022679"/>
    </source>
</evidence>
<dbReference type="Gene3D" id="3.40.50.300">
    <property type="entry name" value="P-loop containing nucleotide triphosphate hydrolases"/>
    <property type="match status" value="1"/>
</dbReference>
<evidence type="ECO:0000256" key="3">
    <source>
        <dbReference type="ARBA" id="ARBA00012137"/>
    </source>
</evidence>
<comment type="pathway">
    <text evidence="2">Pyrimidine metabolism; CTP biosynthesis via salvage pathway; CTP from cytidine: step 1/3.</text>
</comment>
<name>A0A7S2MDS8_9STRA</name>
<dbReference type="AlphaFoldDB" id="A0A7S2MDS8"/>
<dbReference type="InterPro" id="IPR027417">
    <property type="entry name" value="P-loop_NTPase"/>
</dbReference>
<dbReference type="PRINTS" id="PR00988">
    <property type="entry name" value="URIDINKINASE"/>
</dbReference>
<keyword evidence="5" id="KW-0547">Nucleotide-binding</keyword>
<dbReference type="InterPro" id="IPR000764">
    <property type="entry name" value="Uridine_kinase-like"/>
</dbReference>
<dbReference type="GO" id="GO:0005524">
    <property type="term" value="F:ATP binding"/>
    <property type="evidence" value="ECO:0007669"/>
    <property type="project" value="InterPro"/>
</dbReference>
<reference evidence="8" key="1">
    <citation type="submission" date="2021-01" db="EMBL/GenBank/DDBJ databases">
        <authorList>
            <person name="Corre E."/>
            <person name="Pelletier E."/>
            <person name="Niang G."/>
            <person name="Scheremetjew M."/>
            <person name="Finn R."/>
            <person name="Kale V."/>
            <person name="Holt S."/>
            <person name="Cochrane G."/>
            <person name="Meng A."/>
            <person name="Brown T."/>
            <person name="Cohen L."/>
        </authorList>
    </citation>
    <scope>NUCLEOTIDE SEQUENCE</scope>
    <source>
        <strain evidence="8">CCMP1381</strain>
    </source>
</reference>